<accession>A0A1G5V5K7</accession>
<organism evidence="1 2">
    <name type="scientific">Mesorhizobium qingshengii</name>
    <dbReference type="NCBI Taxonomy" id="1165689"/>
    <lineage>
        <taxon>Bacteria</taxon>
        <taxon>Pseudomonadati</taxon>
        <taxon>Pseudomonadota</taxon>
        <taxon>Alphaproteobacteria</taxon>
        <taxon>Hyphomicrobiales</taxon>
        <taxon>Phyllobacteriaceae</taxon>
        <taxon>Mesorhizobium</taxon>
    </lineage>
</organism>
<dbReference type="STRING" id="1165689.SAMN02927914_00308"/>
<protein>
    <submittedName>
        <fullName evidence="1">Uncharacterized conserved protein, DUF924 family</fullName>
    </submittedName>
</protein>
<gene>
    <name evidence="1" type="ORF">SAMN02927914_00308</name>
</gene>
<dbReference type="AlphaFoldDB" id="A0A1G5V5K7"/>
<name>A0A1G5V5K7_9HYPH</name>
<sequence length="181" mass="20927">MELDSRALSVTKFWRDAGEDAWFEKNEAFDADFRNRFLDLHYAAARRECDDWSAHAEGSLSLMILLDQFPRNCFRGTGHMYATDQLARYFAGKAIAAGHDLELDEEIRVFLYLPYEHSELLADQQISVDLTQARAEPYLKYAVEHRDIILRFGRFPHRNRMLGRETTPQEQAFLDGGGFSG</sequence>
<dbReference type="RefSeq" id="WP_091575059.1">
    <property type="nucleotide sequence ID" value="NZ_FMXM01000002.1"/>
</dbReference>
<dbReference type="Gene3D" id="1.20.58.320">
    <property type="entry name" value="TPR-like"/>
    <property type="match status" value="1"/>
</dbReference>
<evidence type="ECO:0000313" key="2">
    <source>
        <dbReference type="Proteomes" id="UP000198588"/>
    </source>
</evidence>
<reference evidence="1 2" key="1">
    <citation type="submission" date="2016-10" db="EMBL/GenBank/DDBJ databases">
        <authorList>
            <person name="de Groot N.N."/>
        </authorList>
    </citation>
    <scope>NUCLEOTIDE SEQUENCE [LARGE SCALE GENOMIC DNA]</scope>
    <source>
        <strain evidence="1 2">CGMCC 1.12097</strain>
    </source>
</reference>
<dbReference type="EMBL" id="FMXM01000002">
    <property type="protein sequence ID" value="SDA41163.1"/>
    <property type="molecule type" value="Genomic_DNA"/>
</dbReference>
<dbReference type="InterPro" id="IPR011990">
    <property type="entry name" value="TPR-like_helical_dom_sf"/>
</dbReference>
<dbReference type="Gene3D" id="1.25.40.10">
    <property type="entry name" value="Tetratricopeptide repeat domain"/>
    <property type="match status" value="1"/>
</dbReference>
<dbReference type="OrthoDB" id="7593450at2"/>
<dbReference type="Proteomes" id="UP000198588">
    <property type="component" value="Unassembled WGS sequence"/>
</dbReference>
<dbReference type="InterPro" id="IPR010323">
    <property type="entry name" value="DUF924"/>
</dbReference>
<dbReference type="Pfam" id="PF06041">
    <property type="entry name" value="DUF924"/>
    <property type="match status" value="1"/>
</dbReference>
<proteinExistence type="predicted"/>
<dbReference type="SUPFAM" id="SSF48452">
    <property type="entry name" value="TPR-like"/>
    <property type="match status" value="1"/>
</dbReference>
<evidence type="ECO:0000313" key="1">
    <source>
        <dbReference type="EMBL" id="SDA41163.1"/>
    </source>
</evidence>